<accession>A0ABP0KKR6</accession>
<evidence type="ECO:0000256" key="1">
    <source>
        <dbReference type="SAM" id="Phobius"/>
    </source>
</evidence>
<protein>
    <submittedName>
        <fullName evidence="2">KH domain-containing protein</fullName>
    </submittedName>
</protein>
<evidence type="ECO:0000313" key="3">
    <source>
        <dbReference type="Proteomes" id="UP001642464"/>
    </source>
</evidence>
<gene>
    <name evidence="2" type="ORF">SCF082_LOCUS17666</name>
</gene>
<keyword evidence="3" id="KW-1185">Reference proteome</keyword>
<evidence type="ECO:0000313" key="2">
    <source>
        <dbReference type="EMBL" id="CAK9026808.1"/>
    </source>
</evidence>
<name>A0ABP0KKR6_9DINO</name>
<keyword evidence="1" id="KW-0472">Membrane</keyword>
<proteinExistence type="predicted"/>
<organism evidence="2 3">
    <name type="scientific">Durusdinium trenchii</name>
    <dbReference type="NCBI Taxonomy" id="1381693"/>
    <lineage>
        <taxon>Eukaryota</taxon>
        <taxon>Sar</taxon>
        <taxon>Alveolata</taxon>
        <taxon>Dinophyceae</taxon>
        <taxon>Suessiales</taxon>
        <taxon>Symbiodiniaceae</taxon>
        <taxon>Durusdinium</taxon>
    </lineage>
</organism>
<comment type="caution">
    <text evidence="2">The sequence shown here is derived from an EMBL/GenBank/DDBJ whole genome shotgun (WGS) entry which is preliminary data.</text>
</comment>
<dbReference type="EMBL" id="CAXAMM010011692">
    <property type="protein sequence ID" value="CAK9026808.1"/>
    <property type="molecule type" value="Genomic_DNA"/>
</dbReference>
<keyword evidence="1" id="KW-1133">Transmembrane helix</keyword>
<dbReference type="Proteomes" id="UP001642464">
    <property type="component" value="Unassembled WGS sequence"/>
</dbReference>
<keyword evidence="1" id="KW-0812">Transmembrane</keyword>
<reference evidence="2 3" key="1">
    <citation type="submission" date="2024-02" db="EMBL/GenBank/DDBJ databases">
        <authorList>
            <person name="Chen Y."/>
            <person name="Shah S."/>
            <person name="Dougan E. K."/>
            <person name="Thang M."/>
            <person name="Chan C."/>
        </authorList>
    </citation>
    <scope>NUCLEOTIDE SEQUENCE [LARGE SCALE GENOMIC DNA]</scope>
</reference>
<sequence>MAHSESEFSMVSVARDATDAATTRSPFELMKIGEEQENEYLRDAADRLSVDLWGPSVHDRIRALAEGSGPDVQTRLQDLTSSFQKVTCKRIFSMRLNIKNMAYTVFELLTREVQGDQEVPEKTCMKLEATRKQITAEIEKQLEDFSIRSKKHGQEVVALMGEAKANFWHCALGLKGALAVGTCGAVVARLLYLASFRPERLAWTSFVNRWSKPSYKDPSGRIHYQRLTAEEGGIRLEARWALSFWCGIPVLAILFGGLGALWAYRSLCQKKVAETEADAHTLLKADIERHKRMWEGIHIAVHSVEHHFQTLQSLGEDQPLHRQETIKNLVRSLWAMRILSQNRQNFPSESQVAKSILQFLKNSPYNPPSLFHFERQIWFSGMGIDEICVWMKENGCFPPSYSVRNEIGHVLHDRIVSVFNQVKGKAGRQECAQIGVA</sequence>
<feature type="transmembrane region" description="Helical" evidence="1">
    <location>
        <begin position="242"/>
        <end position="264"/>
    </location>
</feature>